<gene>
    <name evidence="3" type="ORF">TKK_001355</name>
</gene>
<keyword evidence="2" id="KW-0732">Signal</keyword>
<sequence>MFRIFVSAALLLGWSLWAVNGQSCAEDRIRKCIAVAEPMLKDPHLIFPDNMNDIDNVCRTWSNFVDCVKRYIDKCFSKVRKDQFNSAVEPPINSVHQMCSKSSYQAEYLQYASCIKATVIEPEHCGSHYSFLVSEVSRESVRKPNLCCAYHNFRSCVILKTRMRCDGNKVEGVAARFSRQVLDKAFHFLQDQCASHIPDTGKCSSMIPHGMRSWVSTTAKAATAAASGRLGEARSVTAARGQSRQQQQQQQQQQQDVYRAKASDFYDSVTSGAVQSSAREVHASTMPRGTMYPYKSYGPSSRSTIFPFLRELTINDQSSLRRSPKHDESGASVVVSGASSTVRSPGFARGISWSSAAPTTYKTTSSTTSTTTTTTTTTTPTSRSVLVASTSEIPDWATNTWFTLRYDPTTEEVYPAAGSFGGNNIDEPNQQGLSRKSQAGRVSGAVHCILLVLPLTCIQLY</sequence>
<reference evidence="3 4" key="1">
    <citation type="journal article" date="2024" name="bioRxiv">
        <title>A reference genome for Trichogramma kaykai: A tiny desert-dwelling parasitoid wasp with competing sex-ratio distorters.</title>
        <authorList>
            <person name="Culotta J."/>
            <person name="Lindsey A.R."/>
        </authorList>
    </citation>
    <scope>NUCLEOTIDE SEQUENCE [LARGE SCALE GENOMIC DNA]</scope>
    <source>
        <strain evidence="3 4">KSX58</strain>
    </source>
</reference>
<feature type="region of interest" description="Disordered" evidence="1">
    <location>
        <begin position="318"/>
        <end position="337"/>
    </location>
</feature>
<keyword evidence="4" id="KW-1185">Reference proteome</keyword>
<name>A0ABD2XLD0_9HYME</name>
<evidence type="ECO:0000313" key="4">
    <source>
        <dbReference type="Proteomes" id="UP001627154"/>
    </source>
</evidence>
<feature type="region of interest" description="Disordered" evidence="1">
    <location>
        <begin position="358"/>
        <end position="380"/>
    </location>
</feature>
<dbReference type="EMBL" id="JBJJXI010000019">
    <property type="protein sequence ID" value="KAL3405939.1"/>
    <property type="molecule type" value="Genomic_DNA"/>
</dbReference>
<evidence type="ECO:0000256" key="2">
    <source>
        <dbReference type="SAM" id="SignalP"/>
    </source>
</evidence>
<evidence type="ECO:0000313" key="3">
    <source>
        <dbReference type="EMBL" id="KAL3405939.1"/>
    </source>
</evidence>
<dbReference type="PANTHER" id="PTHR33964">
    <property type="entry name" value="RE45066P-RELATED"/>
    <property type="match status" value="1"/>
</dbReference>
<organism evidence="3 4">
    <name type="scientific">Trichogramma kaykai</name>
    <dbReference type="NCBI Taxonomy" id="54128"/>
    <lineage>
        <taxon>Eukaryota</taxon>
        <taxon>Metazoa</taxon>
        <taxon>Ecdysozoa</taxon>
        <taxon>Arthropoda</taxon>
        <taxon>Hexapoda</taxon>
        <taxon>Insecta</taxon>
        <taxon>Pterygota</taxon>
        <taxon>Neoptera</taxon>
        <taxon>Endopterygota</taxon>
        <taxon>Hymenoptera</taxon>
        <taxon>Apocrita</taxon>
        <taxon>Proctotrupomorpha</taxon>
        <taxon>Chalcidoidea</taxon>
        <taxon>Trichogrammatidae</taxon>
        <taxon>Trichogramma</taxon>
    </lineage>
</organism>
<dbReference type="AlphaFoldDB" id="A0ABD2XLD0"/>
<accession>A0ABD2XLD0</accession>
<dbReference type="PANTHER" id="PTHR33964:SF9">
    <property type="match status" value="1"/>
</dbReference>
<protein>
    <submittedName>
        <fullName evidence="3">Uncharacterized protein</fullName>
    </submittedName>
</protein>
<dbReference type="Proteomes" id="UP001627154">
    <property type="component" value="Unassembled WGS sequence"/>
</dbReference>
<feature type="chain" id="PRO_5044814343" evidence="2">
    <location>
        <begin position="22"/>
        <end position="461"/>
    </location>
</feature>
<comment type="caution">
    <text evidence="3">The sequence shown here is derived from an EMBL/GenBank/DDBJ whole genome shotgun (WGS) entry which is preliminary data.</text>
</comment>
<feature type="compositionally biased region" description="Low complexity" evidence="1">
    <location>
        <begin position="245"/>
        <end position="255"/>
    </location>
</feature>
<feature type="signal peptide" evidence="2">
    <location>
        <begin position="1"/>
        <end position="21"/>
    </location>
</feature>
<feature type="region of interest" description="Disordered" evidence="1">
    <location>
        <begin position="233"/>
        <end position="259"/>
    </location>
</feature>
<evidence type="ECO:0000256" key="1">
    <source>
        <dbReference type="SAM" id="MobiDB-lite"/>
    </source>
</evidence>
<proteinExistence type="predicted"/>